<evidence type="ECO:0000313" key="3">
    <source>
        <dbReference type="Proteomes" id="UP000037035"/>
    </source>
</evidence>
<dbReference type="VEuPathDB" id="FungiDB:VP01_5704g1"/>
<dbReference type="Pfam" id="PF22936">
    <property type="entry name" value="Pol_BBD"/>
    <property type="match status" value="1"/>
</dbReference>
<reference evidence="2 3" key="1">
    <citation type="submission" date="2015-08" db="EMBL/GenBank/DDBJ databases">
        <title>Next Generation Sequencing and Analysis of the Genome of Puccinia sorghi L Schw, the Causal Agent of Maize Common Rust.</title>
        <authorList>
            <person name="Rochi L."/>
            <person name="Burguener G."/>
            <person name="Darino M."/>
            <person name="Turjanski A."/>
            <person name="Kreff E."/>
            <person name="Dieguez M.J."/>
            <person name="Sacco F."/>
        </authorList>
    </citation>
    <scope>NUCLEOTIDE SEQUENCE [LARGE SCALE GENOMIC DNA]</scope>
    <source>
        <strain evidence="2 3">RO10H11247</strain>
    </source>
</reference>
<comment type="caution">
    <text evidence="2">The sequence shown here is derived from an EMBL/GenBank/DDBJ whole genome shotgun (WGS) entry which is preliminary data.</text>
</comment>
<name>A0A0L6UKR1_9BASI</name>
<evidence type="ECO:0000313" key="2">
    <source>
        <dbReference type="EMBL" id="KNZ48385.1"/>
    </source>
</evidence>
<dbReference type="InterPro" id="IPR054722">
    <property type="entry name" value="PolX-like_BBD"/>
</dbReference>
<keyword evidence="3" id="KW-1185">Reference proteome</keyword>
<protein>
    <recommendedName>
        <fullName evidence="1">Retrovirus-related Pol polyprotein from transposon TNT 1-94-like beta-barrel domain-containing protein</fullName>
    </recommendedName>
</protein>
<evidence type="ECO:0000259" key="1">
    <source>
        <dbReference type="Pfam" id="PF22936"/>
    </source>
</evidence>
<sequence>MSKTTDADLMEKLNSVLYKTSIELISILSQENFSMWHSREVNLLDLLKIKTTVFSEKAALTSTEELVLRTVLATKIDTTIHFNVINHTNKEDGMLIWKSINKYFASTQLANRAQVWNNFSMLNYVDSDINRFITCTCAAIEKMHEKFPKTPELNLILSAITHSIHLWKSASFSATPHPQHCFWMLHPHLRPNSLNPARAEKSVSRFHSSISHLSINFVRDSGSSAHMISNLNLFFSIDIKEEGIVRTSSGAESLKIKGIGLIKLSNSYGDIFLQKVLYVPKICVNLLSNNKLCMGGCYVMNLPTLDFFFHQESSYIRLWSLEDHSIPDILKLPILLKKFIWISLDLLLPLLVKVIDTFSPLWTALWILRQDGLGNIQLSSTLIVALSSSISISWSYAIRIVSELDIWMLILHSKMV</sequence>
<organism evidence="2 3">
    <name type="scientific">Puccinia sorghi</name>
    <dbReference type="NCBI Taxonomy" id="27349"/>
    <lineage>
        <taxon>Eukaryota</taxon>
        <taxon>Fungi</taxon>
        <taxon>Dikarya</taxon>
        <taxon>Basidiomycota</taxon>
        <taxon>Pucciniomycotina</taxon>
        <taxon>Pucciniomycetes</taxon>
        <taxon>Pucciniales</taxon>
        <taxon>Pucciniaceae</taxon>
        <taxon>Puccinia</taxon>
    </lineage>
</organism>
<dbReference type="EMBL" id="LAVV01010946">
    <property type="protein sequence ID" value="KNZ48385.1"/>
    <property type="molecule type" value="Genomic_DNA"/>
</dbReference>
<accession>A0A0L6UKR1</accession>
<gene>
    <name evidence="2" type="ORF">VP01_5704g1</name>
</gene>
<dbReference type="Proteomes" id="UP000037035">
    <property type="component" value="Unassembled WGS sequence"/>
</dbReference>
<proteinExistence type="predicted"/>
<dbReference type="OrthoDB" id="3881873at2759"/>
<dbReference type="AlphaFoldDB" id="A0A0L6UKR1"/>
<feature type="domain" description="Retrovirus-related Pol polyprotein from transposon TNT 1-94-like beta-barrel" evidence="1">
    <location>
        <begin position="218"/>
        <end position="294"/>
    </location>
</feature>